<protein>
    <submittedName>
        <fullName evidence="2">3',5'-cyclic adenosine monophosphate phosphodiesterase CpdA</fullName>
    </submittedName>
</protein>
<dbReference type="SUPFAM" id="SSF56300">
    <property type="entry name" value="Metallo-dependent phosphatases"/>
    <property type="match status" value="1"/>
</dbReference>
<dbReference type="OrthoDB" id="5241795at2"/>
<dbReference type="EMBL" id="BIFH01000019">
    <property type="protein sequence ID" value="GCD95988.1"/>
    <property type="molecule type" value="Genomic_DNA"/>
</dbReference>
<organism evidence="2 3">
    <name type="scientific">Embleya hyalina</name>
    <dbReference type="NCBI Taxonomy" id="516124"/>
    <lineage>
        <taxon>Bacteria</taxon>
        <taxon>Bacillati</taxon>
        <taxon>Actinomycetota</taxon>
        <taxon>Actinomycetes</taxon>
        <taxon>Kitasatosporales</taxon>
        <taxon>Streptomycetaceae</taxon>
        <taxon>Embleya</taxon>
    </lineage>
</organism>
<dbReference type="AlphaFoldDB" id="A0A401YN16"/>
<gene>
    <name evidence="2" type="primary">cpdA_3</name>
    <name evidence="2" type="ORF">EHYA_03672</name>
</gene>
<dbReference type="InterPro" id="IPR004843">
    <property type="entry name" value="Calcineurin-like_PHP"/>
</dbReference>
<proteinExistence type="predicted"/>
<accession>A0A401YN16</accession>
<dbReference type="RefSeq" id="WP_126638079.1">
    <property type="nucleotide sequence ID" value="NZ_BIFH01000019.1"/>
</dbReference>
<dbReference type="Proteomes" id="UP000286931">
    <property type="component" value="Unassembled WGS sequence"/>
</dbReference>
<keyword evidence="3" id="KW-1185">Reference proteome</keyword>
<evidence type="ECO:0000259" key="1">
    <source>
        <dbReference type="Pfam" id="PF00149"/>
    </source>
</evidence>
<evidence type="ECO:0000313" key="3">
    <source>
        <dbReference type="Proteomes" id="UP000286931"/>
    </source>
</evidence>
<dbReference type="Gene3D" id="3.60.21.10">
    <property type="match status" value="1"/>
</dbReference>
<feature type="domain" description="Calcineurin-like phosphoesterase" evidence="1">
    <location>
        <begin position="19"/>
        <end position="169"/>
    </location>
</feature>
<reference evidence="2 3" key="1">
    <citation type="submission" date="2018-12" db="EMBL/GenBank/DDBJ databases">
        <title>Draft genome sequence of Embleya hyalina NBRC 13850T.</title>
        <authorList>
            <person name="Komaki H."/>
            <person name="Hosoyama A."/>
            <person name="Kimura A."/>
            <person name="Ichikawa N."/>
            <person name="Tamura T."/>
        </authorList>
    </citation>
    <scope>NUCLEOTIDE SEQUENCE [LARGE SCALE GENOMIC DNA]</scope>
    <source>
        <strain evidence="2 3">NBRC 13850</strain>
    </source>
</reference>
<comment type="caution">
    <text evidence="2">The sequence shown here is derived from an EMBL/GenBank/DDBJ whole genome shotgun (WGS) entry which is preliminary data.</text>
</comment>
<sequence>MKHRDNPATDHEAARAIGIVPTGDLADRGEPGAYGRLGDVLDTLPSPVYCLAGNHDRQDAIRACLPRPNVHVEPAVHIGNRLMLFLDTNANGRELGADGTYHDRDDRVHAAAQPALTPIEDDRARAILTASRADHVFVQPHQPPLPRTAPNAKGEDFPTIRAIGAGHLHGELSGEFEGRPVYVSPSSFYGIDYADMTLDGPGYRTYTLHPDGRVDTEPRTAVGPITEAVRGRPLPRHFTALMTGEEIQALSDTEFEERFGEARGARRA</sequence>
<dbReference type="GO" id="GO:0016787">
    <property type="term" value="F:hydrolase activity"/>
    <property type="evidence" value="ECO:0007669"/>
    <property type="project" value="InterPro"/>
</dbReference>
<dbReference type="InterPro" id="IPR029052">
    <property type="entry name" value="Metallo-depent_PP-like"/>
</dbReference>
<evidence type="ECO:0000313" key="2">
    <source>
        <dbReference type="EMBL" id="GCD95988.1"/>
    </source>
</evidence>
<name>A0A401YN16_9ACTN</name>
<dbReference type="Pfam" id="PF00149">
    <property type="entry name" value="Metallophos"/>
    <property type="match status" value="1"/>
</dbReference>